<protein>
    <submittedName>
        <fullName evidence="5">Anti-codon nuclease masking agent</fullName>
    </submittedName>
</protein>
<evidence type="ECO:0000313" key="6">
    <source>
        <dbReference type="Proteomes" id="UP000052237"/>
    </source>
</evidence>
<dbReference type="SUPFAM" id="SSF116734">
    <property type="entry name" value="DNA methylase specificity domain"/>
    <property type="match status" value="2"/>
</dbReference>
<sequence>MKSPKIRFKEFQNEWNLTTLGELNIEMLKGSGISKNDLKSNGQIPCIHYGELFTFYKELITQIKHKTDFGSVFSKINDVLMPTSDVTPNGLAKASCIKFDNIALSGDILILRCCNKIDGLFLAYIIRFNQKQILQLVSGTTVYHIYAKDMINFKFYLPTDLKEQEAIGEFFRKIDEILDLEKLRFKKFENFKKTMLDKLFVASGENTTRLRLGSFTSNWTSVTLGEVCEYRRGSFPQPYGLKQWYDKNGNPFVQVFDVGENFKLKDKTKSNISKLAESMSVFIPKGSLIVTLQGSIGRVAITHYDAFLDRTLLYFQKFNIKIDLYFFQYVLFLLFQQEKQKAPGGTIKTITKEALSSFEFRIPSDIKEQEAIGEFFKKIDEILELSQNRISKLENIKKYLLNKMFV</sequence>
<gene>
    <name evidence="5" type="ORF">ERS686654_00946</name>
</gene>
<name>A0A0S4RW35_CAMHY</name>
<organism evidence="5 6">
    <name type="scientific">Campylobacter hyointestinalis subsp. hyointestinalis</name>
    <dbReference type="NCBI Taxonomy" id="91352"/>
    <lineage>
        <taxon>Bacteria</taxon>
        <taxon>Pseudomonadati</taxon>
        <taxon>Campylobacterota</taxon>
        <taxon>Epsilonproteobacteria</taxon>
        <taxon>Campylobacterales</taxon>
        <taxon>Campylobacteraceae</taxon>
        <taxon>Campylobacter</taxon>
    </lineage>
</organism>
<dbReference type="Gene3D" id="1.10.287.1120">
    <property type="entry name" value="Bipartite methylase S protein"/>
    <property type="match status" value="1"/>
</dbReference>
<dbReference type="GO" id="GO:0003677">
    <property type="term" value="F:DNA binding"/>
    <property type="evidence" value="ECO:0007669"/>
    <property type="project" value="UniProtKB-KW"/>
</dbReference>
<dbReference type="GO" id="GO:0009307">
    <property type="term" value="P:DNA restriction-modification system"/>
    <property type="evidence" value="ECO:0007669"/>
    <property type="project" value="UniProtKB-KW"/>
</dbReference>
<accession>A0A0S4RW35</accession>
<evidence type="ECO:0000259" key="4">
    <source>
        <dbReference type="Pfam" id="PF01420"/>
    </source>
</evidence>
<feature type="domain" description="Type I restriction modification DNA specificity" evidence="4">
    <location>
        <begin position="14"/>
        <end position="182"/>
    </location>
</feature>
<dbReference type="Proteomes" id="UP000052237">
    <property type="component" value="Unassembled WGS sequence"/>
</dbReference>
<evidence type="ECO:0000313" key="5">
    <source>
        <dbReference type="EMBL" id="CUU78284.1"/>
    </source>
</evidence>
<keyword evidence="6" id="KW-1185">Reference proteome</keyword>
<dbReference type="CDD" id="cd17270">
    <property type="entry name" value="RMtype1_S_Sba223ORF3470P-TRD1-CR1_like"/>
    <property type="match status" value="1"/>
</dbReference>
<dbReference type="InterPro" id="IPR044946">
    <property type="entry name" value="Restrct_endonuc_typeI_TRD_sf"/>
</dbReference>
<dbReference type="PANTHER" id="PTHR30408:SF12">
    <property type="entry name" value="TYPE I RESTRICTION ENZYME MJAVIII SPECIFICITY SUBUNIT"/>
    <property type="match status" value="1"/>
</dbReference>
<evidence type="ECO:0000256" key="1">
    <source>
        <dbReference type="ARBA" id="ARBA00010923"/>
    </source>
</evidence>
<comment type="similarity">
    <text evidence="1">Belongs to the type-I restriction system S methylase family.</text>
</comment>
<dbReference type="Gene3D" id="3.90.220.20">
    <property type="entry name" value="DNA methylase specificity domains"/>
    <property type="match status" value="2"/>
</dbReference>
<proteinExistence type="inferred from homology"/>
<dbReference type="EMBL" id="FAVB01000002">
    <property type="protein sequence ID" value="CUU78284.1"/>
    <property type="molecule type" value="Genomic_DNA"/>
</dbReference>
<reference evidence="5 6" key="1">
    <citation type="submission" date="2015-11" db="EMBL/GenBank/DDBJ databases">
        <authorList>
            <consortium name="Pathogen Informatics"/>
        </authorList>
    </citation>
    <scope>NUCLEOTIDE SEQUENCE [LARGE SCALE GENOMIC DNA]</scope>
    <source>
        <strain evidence="5 6">006A-0059</strain>
    </source>
</reference>
<evidence type="ECO:0000256" key="2">
    <source>
        <dbReference type="ARBA" id="ARBA00022747"/>
    </source>
</evidence>
<dbReference type="RefSeq" id="WP_081315691.1">
    <property type="nucleotide sequence ID" value="NZ_FAVB01000002.1"/>
</dbReference>
<evidence type="ECO:0000256" key="3">
    <source>
        <dbReference type="ARBA" id="ARBA00023125"/>
    </source>
</evidence>
<dbReference type="Pfam" id="PF01420">
    <property type="entry name" value="Methylase_S"/>
    <property type="match status" value="2"/>
</dbReference>
<feature type="domain" description="Type I restriction modification DNA specificity" evidence="4">
    <location>
        <begin position="217"/>
        <end position="395"/>
    </location>
</feature>
<dbReference type="AlphaFoldDB" id="A0A0S4RW35"/>
<keyword evidence="2" id="KW-0680">Restriction system</keyword>
<keyword evidence="3" id="KW-0238">DNA-binding</keyword>
<dbReference type="InterPro" id="IPR000055">
    <property type="entry name" value="Restrct_endonuc_typeI_TRD"/>
</dbReference>
<dbReference type="InterPro" id="IPR052021">
    <property type="entry name" value="Type-I_RS_S_subunit"/>
</dbReference>
<dbReference type="PANTHER" id="PTHR30408">
    <property type="entry name" value="TYPE-1 RESTRICTION ENZYME ECOKI SPECIFICITY PROTEIN"/>
    <property type="match status" value="1"/>
</dbReference>
<comment type="caution">
    <text evidence="5">The sequence shown here is derived from an EMBL/GenBank/DDBJ whole genome shotgun (WGS) entry which is preliminary data.</text>
</comment>